<dbReference type="STRING" id="929556.Solca_1630"/>
<dbReference type="CDD" id="cd00146">
    <property type="entry name" value="PKD"/>
    <property type="match status" value="1"/>
</dbReference>
<gene>
    <name evidence="3" type="ordered locus">Solca_1630</name>
</gene>
<evidence type="ECO:0000313" key="4">
    <source>
        <dbReference type="Proteomes" id="UP000007590"/>
    </source>
</evidence>
<dbReference type="HOGENOM" id="CLU_261069_0_0_10"/>
<evidence type="ECO:0000313" key="3">
    <source>
        <dbReference type="EMBL" id="AFD06697.1"/>
    </source>
</evidence>
<dbReference type="Gene3D" id="2.60.120.260">
    <property type="entry name" value="Galactose-binding domain-like"/>
    <property type="match status" value="1"/>
</dbReference>
<feature type="domain" description="PKD" evidence="2">
    <location>
        <begin position="1121"/>
        <end position="1201"/>
    </location>
</feature>
<dbReference type="Proteomes" id="UP000007590">
    <property type="component" value="Chromosome"/>
</dbReference>
<dbReference type="InterPro" id="IPR035986">
    <property type="entry name" value="PKD_dom_sf"/>
</dbReference>
<dbReference type="PROSITE" id="PS50093">
    <property type="entry name" value="PKD"/>
    <property type="match status" value="1"/>
</dbReference>
<proteinExistence type="predicted"/>
<name>H8KVS4_SOLCM</name>
<feature type="chain" id="PRO_5003613456" evidence="1">
    <location>
        <begin position="26"/>
        <end position="1306"/>
    </location>
</feature>
<dbReference type="Gene3D" id="2.60.40.10">
    <property type="entry name" value="Immunoglobulins"/>
    <property type="match status" value="1"/>
</dbReference>
<accession>H8KVS4</accession>
<dbReference type="InterPro" id="IPR022409">
    <property type="entry name" value="PKD/Chitinase_dom"/>
</dbReference>
<dbReference type="InterPro" id="IPR013783">
    <property type="entry name" value="Ig-like_fold"/>
</dbReference>
<feature type="signal peptide" evidence="1">
    <location>
        <begin position="1"/>
        <end position="25"/>
    </location>
</feature>
<keyword evidence="1" id="KW-0732">Signal</keyword>
<dbReference type="SUPFAM" id="SSF49299">
    <property type="entry name" value="PKD domain"/>
    <property type="match status" value="1"/>
</dbReference>
<dbReference type="EMBL" id="CP003349">
    <property type="protein sequence ID" value="AFD06697.1"/>
    <property type="molecule type" value="Genomic_DNA"/>
</dbReference>
<evidence type="ECO:0000259" key="2">
    <source>
        <dbReference type="PROSITE" id="PS50093"/>
    </source>
</evidence>
<protein>
    <submittedName>
        <fullName evidence="3">PKD domain protein</fullName>
    </submittedName>
</protein>
<dbReference type="Pfam" id="PF18911">
    <property type="entry name" value="PKD_4"/>
    <property type="match status" value="1"/>
</dbReference>
<sequence length="1306" mass="143524">MIKKNTKNRSVPFLMSLFIMLTINAFGQRKEINVNYFTGAPNVTLPLYTITSGDAVIPVSLSYNTNGVKPTDLDGPIGLTWQLNAGGEISRELRGLPDDCKKDNATTPNSRLGWLYNTNGTKINSFTIANDNSAATCPDETSDITYVNSNFSDLSDTEPDIFHVNAPGLSCQVVFDNNKTIRVSPYQDLSIVYATDASSGLITSFTITNDKGIKYEFSVVEPTTMKTSSSNPTGITYFKRKYDQFSSGITFNSSWKLKKITDLNGNYISLDYDYGGDLPGDSEDNSSTPVITILGGTGGATTKKIQYLINSSVLSKRVAYINCSDGITLIPKLTFSYTLFENTYTPWRKPILNSVAGFGKTYYFSYADVGGRRFLVDLKATNVATGDPAAYHFAYKSLVRSGGGGSYSLSLPDSTSKERDIWGYYNASGATNLTPQIYVNPSNGSYERYRTNQAVNNPSVYPYLLTGASRAVNPSVVDNGSLNKVSFPDGGTASFVYESNDYYDNTAAAVMQGGGIRIKQVIFSDSVNTANNIERNFSYINPSTLKSSGKPISVPVYAFTTPYTGTGTTQDQWNFSTVRSEENLSAEDNTIIYSHVKESRQGAGSTLYEFTNPATAWDQTAPPDWTLPIQNFARSSCVAAGFMKNDINTYPFLPNTNFDFERGLLKKITNYNETSQIVDFVNYSYQRINAPIVITGLKYESNIAGLSYGKYTSYVSSGQLLSQESRTVYDSQTLSQGQATSINYYYTGTSHKLLTQQQTINSDGTIQRSFIKYLKDYNVSTGSDPNVVAMRNLQQFNVNIPVERYFQVERSGVNKTVGAELTKFNTFNAQGVRTLNLPSQSLKFVSGDGIASFQPSTVASGVFSSDPNYTVTGNVLAYDFSGFPLNSDDNNKNIQSVLTDHDNFLPVASISNARYDEIAYNDFNSTIKDCGFVRQSGTNTLSTNSRTGQYALSLEALMSMIKTNVVKNSRAKNYIFSVWINSNTTGNITVSLTNTSSQTSTYTLPFINSTNTWKYYELKVPLTNMSASFTAQFQSSAAILIDDVFFYPETSEIATVAYDKTTNDKIAETNSNGVSKYYTYDSFGRLRFVYDQDKQITLKNTYVDANSYNYFTKPSIIHGGSAVANSSVVFTTSGYNTPISDGLTYTWNFGDGSAPVSTSSLSSPAHTYTLAGSYTVTLTANSPIYGSLSNTFVITITPQTIIVTYNNNTTGLKYALTRVEFYEGATLKYNFTDVQLATGQPILQGNYTVKVYFNKVIGFKSIYVDPSTGDWCFPTSGAVTSPNTSTINLLNSSYLKFNSYASDCLQ</sequence>
<dbReference type="KEGG" id="scn:Solca_1630"/>
<reference evidence="3" key="1">
    <citation type="submission" date="2012-02" db="EMBL/GenBank/DDBJ databases">
        <title>The complete genome of Solitalea canadensis DSM 3403.</title>
        <authorList>
            <consortium name="US DOE Joint Genome Institute (JGI-PGF)"/>
            <person name="Lucas S."/>
            <person name="Copeland A."/>
            <person name="Lapidus A."/>
            <person name="Glavina del Rio T."/>
            <person name="Dalin E."/>
            <person name="Tice H."/>
            <person name="Bruce D."/>
            <person name="Goodwin L."/>
            <person name="Pitluck S."/>
            <person name="Peters L."/>
            <person name="Ovchinnikova G."/>
            <person name="Lu M."/>
            <person name="Kyrpides N."/>
            <person name="Mavromatis K."/>
            <person name="Ivanova N."/>
            <person name="Brettin T."/>
            <person name="Detter J.C."/>
            <person name="Han C."/>
            <person name="Larimer F."/>
            <person name="Land M."/>
            <person name="Hauser L."/>
            <person name="Markowitz V."/>
            <person name="Cheng J.-F."/>
            <person name="Hugenholtz P."/>
            <person name="Woyke T."/>
            <person name="Wu D."/>
            <person name="Spring S."/>
            <person name="Schroeder M."/>
            <person name="Kopitz M."/>
            <person name="Brambilla E."/>
            <person name="Klenk H.-P."/>
            <person name="Eisen J.A."/>
        </authorList>
    </citation>
    <scope>NUCLEOTIDE SEQUENCE</scope>
    <source>
        <strain evidence="3">DSM 3403</strain>
    </source>
</reference>
<organism evidence="3 4">
    <name type="scientific">Solitalea canadensis (strain ATCC 29591 / DSM 3403 / JCM 21819 / LMG 8368 / NBRC 15130 / NCIMB 12057 / USAM 9D)</name>
    <name type="common">Flexibacter canadensis</name>
    <dbReference type="NCBI Taxonomy" id="929556"/>
    <lineage>
        <taxon>Bacteria</taxon>
        <taxon>Pseudomonadati</taxon>
        <taxon>Bacteroidota</taxon>
        <taxon>Sphingobacteriia</taxon>
        <taxon>Sphingobacteriales</taxon>
        <taxon>Sphingobacteriaceae</taxon>
        <taxon>Solitalea</taxon>
    </lineage>
</organism>
<evidence type="ECO:0000256" key="1">
    <source>
        <dbReference type="SAM" id="SignalP"/>
    </source>
</evidence>
<dbReference type="SMART" id="SM00089">
    <property type="entry name" value="PKD"/>
    <property type="match status" value="1"/>
</dbReference>
<dbReference type="eggNOG" id="COG3291">
    <property type="taxonomic scope" value="Bacteria"/>
</dbReference>
<keyword evidence="4" id="KW-1185">Reference proteome</keyword>
<dbReference type="InterPro" id="IPR000601">
    <property type="entry name" value="PKD_dom"/>
</dbReference>